<accession>A0A9Q8QM73</accession>
<sequence>MPPANPIMRPENDFATGWLGLESEPEREHRESSRDKRDLAFCPITQTMRLCIGFDGIPAVPPHQHASRASATDTVTSTRYNQPHKYGILGAPSRRDDNTQRWAQASLTALSGSLAWFFPRLNNGIFNLGQLAPWVDFREDHHHPTTL</sequence>
<dbReference type="Proteomes" id="UP000829364">
    <property type="component" value="Chromosome 6"/>
</dbReference>
<feature type="region of interest" description="Disordered" evidence="1">
    <location>
        <begin position="1"/>
        <end position="36"/>
    </location>
</feature>
<protein>
    <submittedName>
        <fullName evidence="2">Uncharacterized protein</fullName>
    </submittedName>
</protein>
<proteinExistence type="predicted"/>
<reference evidence="2" key="1">
    <citation type="submission" date="2021-11" db="EMBL/GenBank/DDBJ databases">
        <title>Purpureocillium_takamizusanense_genome.</title>
        <authorList>
            <person name="Nguyen N.-H."/>
        </authorList>
    </citation>
    <scope>NUCLEOTIDE SEQUENCE</scope>
    <source>
        <strain evidence="2">PT3</strain>
    </source>
</reference>
<dbReference type="RefSeq" id="XP_047844765.1">
    <property type="nucleotide sequence ID" value="XM_047988767.1"/>
</dbReference>
<evidence type="ECO:0000313" key="3">
    <source>
        <dbReference type="Proteomes" id="UP000829364"/>
    </source>
</evidence>
<evidence type="ECO:0000256" key="1">
    <source>
        <dbReference type="SAM" id="MobiDB-lite"/>
    </source>
</evidence>
<evidence type="ECO:0000313" key="2">
    <source>
        <dbReference type="EMBL" id="UNI21284.1"/>
    </source>
</evidence>
<dbReference type="AlphaFoldDB" id="A0A9Q8QM73"/>
<keyword evidence="3" id="KW-1185">Reference proteome</keyword>
<name>A0A9Q8QM73_9HYPO</name>
<organism evidence="2 3">
    <name type="scientific">Purpureocillium takamizusanense</name>
    <dbReference type="NCBI Taxonomy" id="2060973"/>
    <lineage>
        <taxon>Eukaryota</taxon>
        <taxon>Fungi</taxon>
        <taxon>Dikarya</taxon>
        <taxon>Ascomycota</taxon>
        <taxon>Pezizomycotina</taxon>
        <taxon>Sordariomycetes</taxon>
        <taxon>Hypocreomycetidae</taxon>
        <taxon>Hypocreales</taxon>
        <taxon>Ophiocordycipitaceae</taxon>
        <taxon>Purpureocillium</taxon>
    </lineage>
</organism>
<dbReference type="EMBL" id="CP086359">
    <property type="protein sequence ID" value="UNI21284.1"/>
    <property type="molecule type" value="Genomic_DNA"/>
</dbReference>
<dbReference type="GeneID" id="72069234"/>
<feature type="compositionally biased region" description="Basic and acidic residues" evidence="1">
    <location>
        <begin position="24"/>
        <end position="36"/>
    </location>
</feature>
<gene>
    <name evidence="2" type="ORF">JDV02_007286</name>
</gene>
<dbReference type="KEGG" id="ptkz:JDV02_007286"/>